<accession>A0AA38W3J3</accession>
<reference evidence="2" key="1">
    <citation type="submission" date="2023-03" db="EMBL/GenBank/DDBJ databases">
        <title>Chromosome-scale reference genome and RAD-based genetic map of yellow starthistle (Centaurea solstitialis) reveal putative structural variation and QTLs associated with invader traits.</title>
        <authorList>
            <person name="Reatini B."/>
            <person name="Cang F.A."/>
            <person name="Jiang Q."/>
            <person name="Mckibben M.T.W."/>
            <person name="Barker M.S."/>
            <person name="Rieseberg L.H."/>
            <person name="Dlugosch K.M."/>
        </authorList>
    </citation>
    <scope>NUCLEOTIDE SEQUENCE</scope>
    <source>
        <strain evidence="2">CAN-66</strain>
        <tissue evidence="2">Leaf</tissue>
    </source>
</reference>
<dbReference type="PANTHER" id="PTHR46250">
    <property type="entry name" value="MYB/SANT-LIKE DNA-BINDING DOMAIN PROTEIN-RELATED"/>
    <property type="match status" value="1"/>
</dbReference>
<gene>
    <name evidence="2" type="ORF">OSB04_un000508</name>
</gene>
<keyword evidence="3" id="KW-1185">Reference proteome</keyword>
<evidence type="ECO:0000313" key="2">
    <source>
        <dbReference type="EMBL" id="KAJ9536299.1"/>
    </source>
</evidence>
<protein>
    <submittedName>
        <fullName evidence="2">Uncharacterized protein</fullName>
    </submittedName>
</protein>
<dbReference type="EMBL" id="JARYMX010000035">
    <property type="protein sequence ID" value="KAJ9536299.1"/>
    <property type="molecule type" value="Genomic_DNA"/>
</dbReference>
<dbReference type="PANTHER" id="PTHR46250:SF17">
    <property type="entry name" value="MYB_SANT-LIKE DOMAIN-CONTAINING PROTEIN"/>
    <property type="match status" value="1"/>
</dbReference>
<feature type="region of interest" description="Disordered" evidence="1">
    <location>
        <begin position="1"/>
        <end position="37"/>
    </location>
</feature>
<sequence>MEEERQQSDDDSLGELTEVSRDAHSTTNKRKRRNNHIVEEDFSSAATLLGDKLVEASAILVQPQVDLQDKTAKVSSELSEIHSLSETERFKVLGKIIGEPAAVLTFWNLEGEERETWVRFMLEE</sequence>
<dbReference type="AlphaFoldDB" id="A0AA38W3J3"/>
<dbReference type="Proteomes" id="UP001172457">
    <property type="component" value="Unassembled WGS sequence"/>
</dbReference>
<comment type="caution">
    <text evidence="2">The sequence shown here is derived from an EMBL/GenBank/DDBJ whole genome shotgun (WGS) entry which is preliminary data.</text>
</comment>
<evidence type="ECO:0000256" key="1">
    <source>
        <dbReference type="SAM" id="MobiDB-lite"/>
    </source>
</evidence>
<name>A0AA38W3J3_9ASTR</name>
<evidence type="ECO:0000313" key="3">
    <source>
        <dbReference type="Proteomes" id="UP001172457"/>
    </source>
</evidence>
<proteinExistence type="predicted"/>
<organism evidence="2 3">
    <name type="scientific">Centaurea solstitialis</name>
    <name type="common">yellow star-thistle</name>
    <dbReference type="NCBI Taxonomy" id="347529"/>
    <lineage>
        <taxon>Eukaryota</taxon>
        <taxon>Viridiplantae</taxon>
        <taxon>Streptophyta</taxon>
        <taxon>Embryophyta</taxon>
        <taxon>Tracheophyta</taxon>
        <taxon>Spermatophyta</taxon>
        <taxon>Magnoliopsida</taxon>
        <taxon>eudicotyledons</taxon>
        <taxon>Gunneridae</taxon>
        <taxon>Pentapetalae</taxon>
        <taxon>asterids</taxon>
        <taxon>campanulids</taxon>
        <taxon>Asterales</taxon>
        <taxon>Asteraceae</taxon>
        <taxon>Carduoideae</taxon>
        <taxon>Cardueae</taxon>
        <taxon>Centaureinae</taxon>
        <taxon>Centaurea</taxon>
    </lineage>
</organism>